<dbReference type="GO" id="GO:0038023">
    <property type="term" value="F:signaling receptor activity"/>
    <property type="evidence" value="ECO:0007669"/>
    <property type="project" value="InterPro"/>
</dbReference>
<evidence type="ECO:0000256" key="8">
    <source>
        <dbReference type="ARBA" id="ARBA00023065"/>
    </source>
</evidence>
<dbReference type="SMART" id="SM00918">
    <property type="entry name" value="Lig_chan-Glu_bd"/>
    <property type="match status" value="1"/>
</dbReference>
<keyword evidence="8" id="KW-0406">Ion transport</keyword>
<feature type="site" description="Crucial to convey clamshell closure to channel opening" evidence="17">
    <location>
        <position position="123"/>
    </location>
</feature>
<keyword evidence="18" id="KW-1015">Disulfide bond</keyword>
<evidence type="ECO:0000313" key="24">
    <source>
        <dbReference type="Proteomes" id="UP000499080"/>
    </source>
</evidence>
<feature type="site" description="Interaction with the cone snail toxin Con-ikot-ikot" evidence="17">
    <location>
        <position position="150"/>
    </location>
</feature>
<evidence type="ECO:0000256" key="16">
    <source>
        <dbReference type="PIRSR" id="PIRSR601508-1"/>
    </source>
</evidence>
<keyword evidence="7" id="KW-0770">Synapse</keyword>
<keyword evidence="4 20" id="KW-0812">Transmembrane</keyword>
<dbReference type="InterPro" id="IPR015683">
    <property type="entry name" value="Ionotropic_Glu_rcpt"/>
</dbReference>
<comment type="subcellular location">
    <subcellularLocation>
        <location evidence="15">Postsynaptic cell membrane</location>
        <topology evidence="15">Multi-pass membrane protein</topology>
    </subcellularLocation>
</comment>
<evidence type="ECO:0000256" key="4">
    <source>
        <dbReference type="ARBA" id="ARBA00022692"/>
    </source>
</evidence>
<dbReference type="AlphaFoldDB" id="A0A4Y2MWK6"/>
<evidence type="ECO:0000256" key="18">
    <source>
        <dbReference type="PIRSR" id="PIRSR601508-3"/>
    </source>
</evidence>
<dbReference type="EMBL" id="BGPR01007887">
    <property type="protein sequence ID" value="GBN30247.1"/>
    <property type="molecule type" value="Genomic_DNA"/>
</dbReference>
<evidence type="ECO:0000313" key="23">
    <source>
        <dbReference type="EMBL" id="GBN30247.1"/>
    </source>
</evidence>
<evidence type="ECO:0000256" key="11">
    <source>
        <dbReference type="ARBA" id="ARBA00023180"/>
    </source>
</evidence>
<sequence length="360" mass="40713">QPYVMYKESSQKMQGNDRFEGYAIDLLNALAEYLHFRNEIHPADSKYGRLSYTGEWDGMVGEVVSGHVVRHWISYAARFDIAPTAMSTRAITSIWYFFCLIMISSYTANLAAFLTVEKLVSPIENVEDLANQGKIKYGCLKGDSTYGFFKKSNMSTYRRIFEFMEKHSDEVYMKSNSEGIHKVNDGNYAYFMEATSIEYNTERECNLTQVGGLLDNKGYGIAVMKGRQNLRAWLSGGILKLQELGQLHTFKERWWKQKKGGGSCAQSPKASGSVNELGLGNVGGVFVVMLLGILLSAVMGVIEFFWFQRKLEKEREMSLFKLLMREIKYAVTCGSSSKPAPKLKSRKSADESSKGYNSLY</sequence>
<organism evidence="23 24">
    <name type="scientific">Araneus ventricosus</name>
    <name type="common">Orbweaver spider</name>
    <name type="synonym">Epeira ventricosa</name>
    <dbReference type="NCBI Taxonomy" id="182803"/>
    <lineage>
        <taxon>Eukaryota</taxon>
        <taxon>Metazoa</taxon>
        <taxon>Ecdysozoa</taxon>
        <taxon>Arthropoda</taxon>
        <taxon>Chelicerata</taxon>
        <taxon>Arachnida</taxon>
        <taxon>Araneae</taxon>
        <taxon>Araneomorphae</taxon>
        <taxon>Entelegynae</taxon>
        <taxon>Araneoidea</taxon>
        <taxon>Araneidae</taxon>
        <taxon>Araneus</taxon>
    </lineage>
</organism>
<dbReference type="OrthoDB" id="6419341at2759"/>
<evidence type="ECO:0000256" key="7">
    <source>
        <dbReference type="ARBA" id="ARBA00023018"/>
    </source>
</evidence>
<name>A0A4Y2MWK6_ARAVE</name>
<keyword evidence="9 20" id="KW-0472">Membrane</keyword>
<reference evidence="23 24" key="1">
    <citation type="journal article" date="2019" name="Sci. Rep.">
        <title>Orb-weaving spider Araneus ventricosus genome elucidates the spidroin gene catalogue.</title>
        <authorList>
            <person name="Kono N."/>
            <person name="Nakamura H."/>
            <person name="Ohtoshi R."/>
            <person name="Moran D.A.P."/>
            <person name="Shinohara A."/>
            <person name="Yoshida Y."/>
            <person name="Fujiwara M."/>
            <person name="Mori M."/>
            <person name="Tomita M."/>
            <person name="Arakawa K."/>
        </authorList>
    </citation>
    <scope>NUCLEOTIDE SEQUENCE [LARGE SCALE GENOMIC DNA]</scope>
</reference>
<feature type="domain" description="Ionotropic glutamate receptor C-terminal" evidence="21">
    <location>
        <begin position="1"/>
        <end position="257"/>
    </location>
</feature>
<feature type="disulfide bond" evidence="18">
    <location>
        <begin position="205"/>
        <end position="264"/>
    </location>
</feature>
<accession>A0A4Y2MWK6</accession>
<keyword evidence="5" id="KW-0732">Signal</keyword>
<evidence type="ECO:0000256" key="19">
    <source>
        <dbReference type="SAM" id="MobiDB-lite"/>
    </source>
</evidence>
<evidence type="ECO:0000256" key="10">
    <source>
        <dbReference type="ARBA" id="ARBA00023170"/>
    </source>
</evidence>
<evidence type="ECO:0000256" key="5">
    <source>
        <dbReference type="ARBA" id="ARBA00022729"/>
    </source>
</evidence>
<evidence type="ECO:0000256" key="2">
    <source>
        <dbReference type="ARBA" id="ARBA00022448"/>
    </source>
</evidence>
<evidence type="ECO:0000256" key="20">
    <source>
        <dbReference type="SAM" id="Phobius"/>
    </source>
</evidence>
<keyword evidence="24" id="KW-1185">Reference proteome</keyword>
<feature type="binding site" evidence="16">
    <location>
        <position position="145"/>
    </location>
    <ligand>
        <name>L-glutamate</name>
        <dbReference type="ChEBI" id="CHEBI:29985"/>
    </ligand>
</feature>
<dbReference type="CDD" id="cd13714">
    <property type="entry name" value="PBP2_iGluR_Kainate"/>
    <property type="match status" value="1"/>
</dbReference>
<dbReference type="InterPro" id="IPR001508">
    <property type="entry name" value="Iono_Glu_rcpt_met"/>
</dbReference>
<feature type="domain" description="Ionotropic glutamate receptor L-glutamate and glycine-binding" evidence="22">
    <location>
        <begin position="2"/>
        <end position="65"/>
    </location>
</feature>
<keyword evidence="3" id="KW-1003">Cell membrane</keyword>
<feature type="transmembrane region" description="Helical" evidence="20">
    <location>
        <begin position="285"/>
        <end position="307"/>
    </location>
</feature>
<keyword evidence="12" id="KW-0628">Postsynaptic cell membrane</keyword>
<feature type="binding site" evidence="16">
    <location>
        <position position="144"/>
    </location>
    <ligand>
        <name>L-glutamate</name>
        <dbReference type="ChEBI" id="CHEBI:29985"/>
    </ligand>
</feature>
<evidence type="ECO:0000259" key="22">
    <source>
        <dbReference type="SMART" id="SM00918"/>
    </source>
</evidence>
<gene>
    <name evidence="23" type="primary">Grik2_2</name>
    <name evidence="23" type="ORF">AVEN_267534_1</name>
</gene>
<comment type="similarity">
    <text evidence="1">Belongs to the glutamate-gated ion channel (TC 1.A.10.1) family.</text>
</comment>
<evidence type="ECO:0000256" key="14">
    <source>
        <dbReference type="ARBA" id="ARBA00023303"/>
    </source>
</evidence>
<keyword evidence="11" id="KW-0325">Glycoprotein</keyword>
<dbReference type="PRINTS" id="PR00177">
    <property type="entry name" value="NMDARECEPTOR"/>
</dbReference>
<evidence type="ECO:0000259" key="21">
    <source>
        <dbReference type="SMART" id="SM00079"/>
    </source>
</evidence>
<feature type="non-terminal residue" evidence="23">
    <location>
        <position position="1"/>
    </location>
</feature>
<dbReference type="PANTHER" id="PTHR18966">
    <property type="entry name" value="IONOTROPIC GLUTAMATE RECEPTOR"/>
    <property type="match status" value="1"/>
</dbReference>
<evidence type="ECO:0000256" key="3">
    <source>
        <dbReference type="ARBA" id="ARBA00022475"/>
    </source>
</evidence>
<comment type="caution">
    <text evidence="23">The sequence shown here is derived from an EMBL/GenBank/DDBJ whole genome shotgun (WGS) entry which is preliminary data.</text>
</comment>
<evidence type="ECO:0000256" key="15">
    <source>
        <dbReference type="ARBA" id="ARBA00034104"/>
    </source>
</evidence>
<dbReference type="GO" id="GO:0045211">
    <property type="term" value="C:postsynaptic membrane"/>
    <property type="evidence" value="ECO:0007669"/>
    <property type="project" value="UniProtKB-SubCell"/>
</dbReference>
<keyword evidence="2" id="KW-0813">Transport</keyword>
<evidence type="ECO:0000256" key="17">
    <source>
        <dbReference type="PIRSR" id="PIRSR601508-2"/>
    </source>
</evidence>
<keyword evidence="14" id="KW-0407">Ion channel</keyword>
<dbReference type="InterPro" id="IPR019594">
    <property type="entry name" value="Glu/Gly-bd"/>
</dbReference>
<evidence type="ECO:0000256" key="6">
    <source>
        <dbReference type="ARBA" id="ARBA00022989"/>
    </source>
</evidence>
<feature type="site" description="Interaction with the cone snail toxin Con-ikot-ikot" evidence="17">
    <location>
        <position position="240"/>
    </location>
</feature>
<keyword evidence="10 23" id="KW-0675">Receptor</keyword>
<proteinExistence type="inferred from homology"/>
<dbReference type="Pfam" id="PF10613">
    <property type="entry name" value="Lig_chan-Glu_bd"/>
    <property type="match status" value="1"/>
</dbReference>
<evidence type="ECO:0000256" key="1">
    <source>
        <dbReference type="ARBA" id="ARBA00008685"/>
    </source>
</evidence>
<dbReference type="Proteomes" id="UP000499080">
    <property type="component" value="Unassembled WGS sequence"/>
</dbReference>
<protein>
    <submittedName>
        <fullName evidence="23">Glutamate receptor ionotropic, kainate 2</fullName>
    </submittedName>
</protein>
<feature type="binding site" evidence="16">
    <location>
        <position position="193"/>
    </location>
    <ligand>
        <name>L-glutamate</name>
        <dbReference type="ChEBI" id="CHEBI:29985"/>
    </ligand>
</feature>
<feature type="region of interest" description="Disordered" evidence="19">
    <location>
        <begin position="334"/>
        <end position="360"/>
    </location>
</feature>
<dbReference type="InterPro" id="IPR001320">
    <property type="entry name" value="Iontro_rcpt_C"/>
</dbReference>
<evidence type="ECO:0000256" key="13">
    <source>
        <dbReference type="ARBA" id="ARBA00023286"/>
    </source>
</evidence>
<keyword evidence="6 20" id="KW-1133">Transmembrane helix</keyword>
<dbReference type="GO" id="GO:0015276">
    <property type="term" value="F:ligand-gated monoatomic ion channel activity"/>
    <property type="evidence" value="ECO:0007669"/>
    <property type="project" value="InterPro"/>
</dbReference>
<dbReference type="SUPFAM" id="SSF53850">
    <property type="entry name" value="Periplasmic binding protein-like II"/>
    <property type="match status" value="1"/>
</dbReference>
<evidence type="ECO:0000256" key="9">
    <source>
        <dbReference type="ARBA" id="ARBA00023136"/>
    </source>
</evidence>
<dbReference type="FunFam" id="3.40.190.10:FF:000060">
    <property type="entry name" value="Glutamate receptor ionotropic, kainate 1"/>
    <property type="match status" value="1"/>
</dbReference>
<dbReference type="SMART" id="SM00079">
    <property type="entry name" value="PBPe"/>
    <property type="match status" value="1"/>
</dbReference>
<dbReference type="Gene3D" id="3.40.190.10">
    <property type="entry name" value="Periplasmic binding protein-like II"/>
    <property type="match status" value="2"/>
</dbReference>
<evidence type="ECO:0000256" key="12">
    <source>
        <dbReference type="ARBA" id="ARBA00023257"/>
    </source>
</evidence>
<feature type="transmembrane region" description="Helical" evidence="20">
    <location>
        <begin position="94"/>
        <end position="116"/>
    </location>
</feature>
<dbReference type="Pfam" id="PF00060">
    <property type="entry name" value="Lig_chan"/>
    <property type="match status" value="1"/>
</dbReference>
<keyword evidence="13" id="KW-1071">Ligand-gated ion channel</keyword>